<dbReference type="SUPFAM" id="SSF52402">
    <property type="entry name" value="Adenine nucleotide alpha hydrolases-like"/>
    <property type="match status" value="1"/>
</dbReference>
<reference evidence="3 4" key="1">
    <citation type="submission" date="2018-08" db="EMBL/GenBank/DDBJ databases">
        <title>Genome and evolution of the arbuscular mycorrhizal fungus Diversispora epigaea (formerly Glomus versiforme) and its bacterial endosymbionts.</title>
        <authorList>
            <person name="Sun X."/>
            <person name="Fei Z."/>
            <person name="Harrison M."/>
        </authorList>
    </citation>
    <scope>NUCLEOTIDE SEQUENCE [LARGE SCALE GENOMIC DNA]</scope>
    <source>
        <strain evidence="3 4">IT104</strain>
    </source>
</reference>
<evidence type="ECO:0000313" key="3">
    <source>
        <dbReference type="EMBL" id="RHZ79738.1"/>
    </source>
</evidence>
<feature type="domain" description="UspA" evidence="2">
    <location>
        <begin position="88"/>
        <end position="141"/>
    </location>
</feature>
<dbReference type="Gene3D" id="3.40.50.620">
    <property type="entry name" value="HUPs"/>
    <property type="match status" value="1"/>
</dbReference>
<organism evidence="3 4">
    <name type="scientific">Diversispora epigaea</name>
    <dbReference type="NCBI Taxonomy" id="1348612"/>
    <lineage>
        <taxon>Eukaryota</taxon>
        <taxon>Fungi</taxon>
        <taxon>Fungi incertae sedis</taxon>
        <taxon>Mucoromycota</taxon>
        <taxon>Glomeromycotina</taxon>
        <taxon>Glomeromycetes</taxon>
        <taxon>Diversisporales</taxon>
        <taxon>Diversisporaceae</taxon>
        <taxon>Diversispora</taxon>
    </lineage>
</organism>
<dbReference type="OrthoDB" id="843225at2759"/>
<dbReference type="PANTHER" id="PTHR31964:SF113">
    <property type="entry name" value="USPA DOMAIN-CONTAINING PROTEIN"/>
    <property type="match status" value="1"/>
</dbReference>
<protein>
    <recommendedName>
        <fullName evidence="2">UspA domain-containing protein</fullName>
    </recommendedName>
</protein>
<dbReference type="InterPro" id="IPR014729">
    <property type="entry name" value="Rossmann-like_a/b/a_fold"/>
</dbReference>
<evidence type="ECO:0000313" key="4">
    <source>
        <dbReference type="Proteomes" id="UP000266861"/>
    </source>
</evidence>
<dbReference type="Pfam" id="PF00582">
    <property type="entry name" value="Usp"/>
    <property type="match status" value="1"/>
</dbReference>
<gene>
    <name evidence="3" type="ORF">Glove_141g91</name>
</gene>
<accession>A0A397IZB0</accession>
<evidence type="ECO:0000256" key="1">
    <source>
        <dbReference type="SAM" id="MobiDB-lite"/>
    </source>
</evidence>
<dbReference type="EMBL" id="PQFF01000132">
    <property type="protein sequence ID" value="RHZ79738.1"/>
    <property type="molecule type" value="Genomic_DNA"/>
</dbReference>
<dbReference type="Proteomes" id="UP000266861">
    <property type="component" value="Unassembled WGS sequence"/>
</dbReference>
<feature type="compositionally biased region" description="Polar residues" evidence="1">
    <location>
        <begin position="1"/>
        <end position="13"/>
    </location>
</feature>
<name>A0A397IZB0_9GLOM</name>
<dbReference type="STRING" id="1348612.A0A397IZB0"/>
<dbReference type="PANTHER" id="PTHR31964">
    <property type="entry name" value="ADENINE NUCLEOTIDE ALPHA HYDROLASES-LIKE SUPERFAMILY PROTEIN"/>
    <property type="match status" value="1"/>
</dbReference>
<proteinExistence type="predicted"/>
<dbReference type="AlphaFoldDB" id="A0A397IZB0"/>
<feature type="region of interest" description="Disordered" evidence="1">
    <location>
        <begin position="1"/>
        <end position="24"/>
    </location>
</feature>
<dbReference type="InterPro" id="IPR006016">
    <property type="entry name" value="UspA"/>
</dbReference>
<keyword evidence="4" id="KW-1185">Reference proteome</keyword>
<evidence type="ECO:0000259" key="2">
    <source>
        <dbReference type="Pfam" id="PF00582"/>
    </source>
</evidence>
<sequence length="189" mass="20799">MSQSSTETQQYTPEDTILATNHDENSSNTVVNRVVAVKNFLRKESDLVGLPFRTLWVPSTEFNEILITLGSQQRQENHTLLQEFALHKAIAMQGDARGKIVRKVSELNADGLILGSHGLEAIKRMLLNSVSDQCAHNCHFPKLNNLGNDGPDGKSSIAYFISELNADGLILGSHGLEAIKRLNAAQFCE</sequence>
<comment type="caution">
    <text evidence="3">The sequence shown here is derived from an EMBL/GenBank/DDBJ whole genome shotgun (WGS) entry which is preliminary data.</text>
</comment>